<organism evidence="1 2">
    <name type="scientific">Caenorhabditis auriculariae</name>
    <dbReference type="NCBI Taxonomy" id="2777116"/>
    <lineage>
        <taxon>Eukaryota</taxon>
        <taxon>Metazoa</taxon>
        <taxon>Ecdysozoa</taxon>
        <taxon>Nematoda</taxon>
        <taxon>Chromadorea</taxon>
        <taxon>Rhabditida</taxon>
        <taxon>Rhabditina</taxon>
        <taxon>Rhabditomorpha</taxon>
        <taxon>Rhabditoidea</taxon>
        <taxon>Rhabditidae</taxon>
        <taxon>Peloderinae</taxon>
        <taxon>Caenorhabditis</taxon>
    </lineage>
</organism>
<proteinExistence type="predicted"/>
<sequence>MLLLPISAVFLTFFYATPVFSIKLFLKNPSTDANNWQPQLTSVGQVFSVRPSMWTGARPLSPSLRFADEPQRVQRRLPSTFLFRRRRDLDPRPFFGNSWDYLD</sequence>
<accession>A0A8S1HRH1</accession>
<evidence type="ECO:0000313" key="2">
    <source>
        <dbReference type="Proteomes" id="UP000835052"/>
    </source>
</evidence>
<reference evidence="1" key="1">
    <citation type="submission" date="2020-10" db="EMBL/GenBank/DDBJ databases">
        <authorList>
            <person name="Kikuchi T."/>
        </authorList>
    </citation>
    <scope>NUCLEOTIDE SEQUENCE</scope>
    <source>
        <strain evidence="1">NKZ352</strain>
    </source>
</reference>
<dbReference type="EMBL" id="CAJGYM010000111">
    <property type="protein sequence ID" value="CAD6197969.1"/>
    <property type="molecule type" value="Genomic_DNA"/>
</dbReference>
<name>A0A8S1HRH1_9PELO</name>
<dbReference type="AlphaFoldDB" id="A0A8S1HRH1"/>
<gene>
    <name evidence="1" type="ORF">CAUJ_LOCUS13876</name>
</gene>
<protein>
    <submittedName>
        <fullName evidence="1">Uncharacterized protein</fullName>
    </submittedName>
</protein>
<evidence type="ECO:0000313" key="1">
    <source>
        <dbReference type="EMBL" id="CAD6197969.1"/>
    </source>
</evidence>
<dbReference type="Proteomes" id="UP000835052">
    <property type="component" value="Unassembled WGS sequence"/>
</dbReference>
<keyword evidence="2" id="KW-1185">Reference proteome</keyword>
<comment type="caution">
    <text evidence="1">The sequence shown here is derived from an EMBL/GenBank/DDBJ whole genome shotgun (WGS) entry which is preliminary data.</text>
</comment>